<feature type="domain" description="Mechanosensitive ion channel MscS" evidence="9">
    <location>
        <begin position="127"/>
        <end position="189"/>
    </location>
</feature>
<dbReference type="EMBL" id="BSNJ01000004">
    <property type="protein sequence ID" value="GLQ21160.1"/>
    <property type="molecule type" value="Genomic_DNA"/>
</dbReference>
<organism evidence="11 12">
    <name type="scientific">Algimonas porphyrae</name>
    <dbReference type="NCBI Taxonomy" id="1128113"/>
    <lineage>
        <taxon>Bacteria</taxon>
        <taxon>Pseudomonadati</taxon>
        <taxon>Pseudomonadota</taxon>
        <taxon>Alphaproteobacteria</taxon>
        <taxon>Maricaulales</taxon>
        <taxon>Robiginitomaculaceae</taxon>
        <taxon>Algimonas</taxon>
    </lineage>
</organism>
<dbReference type="SUPFAM" id="SSF82861">
    <property type="entry name" value="Mechanosensitive channel protein MscS (YggB), transmembrane region"/>
    <property type="match status" value="1"/>
</dbReference>
<comment type="similarity">
    <text evidence="2 7">Belongs to the MscS (TC 1.A.23) family.</text>
</comment>
<reference evidence="11" key="1">
    <citation type="journal article" date="2014" name="Int. J. Syst. Evol. Microbiol.">
        <title>Complete genome of a new Firmicutes species belonging to the dominant human colonic microbiota ('Ruminococcus bicirculans') reveals two chromosomes and a selective capacity to utilize plant glucans.</title>
        <authorList>
            <consortium name="NISC Comparative Sequencing Program"/>
            <person name="Wegmann U."/>
            <person name="Louis P."/>
            <person name="Goesmann A."/>
            <person name="Henrissat B."/>
            <person name="Duncan S.H."/>
            <person name="Flint H.J."/>
        </authorList>
    </citation>
    <scope>NUCLEOTIDE SEQUENCE</scope>
    <source>
        <strain evidence="11">NBRC 108216</strain>
    </source>
</reference>
<feature type="region of interest" description="Disordered" evidence="8">
    <location>
        <begin position="1"/>
        <end position="23"/>
    </location>
</feature>
<dbReference type="RefSeq" id="WP_284372426.1">
    <property type="nucleotide sequence ID" value="NZ_BSNJ01000004.1"/>
</dbReference>
<dbReference type="Gene3D" id="2.30.30.60">
    <property type="match status" value="1"/>
</dbReference>
<evidence type="ECO:0000256" key="5">
    <source>
        <dbReference type="ARBA" id="ARBA00022989"/>
    </source>
</evidence>
<dbReference type="SUPFAM" id="SSF50182">
    <property type="entry name" value="Sm-like ribonucleoproteins"/>
    <property type="match status" value="1"/>
</dbReference>
<comment type="caution">
    <text evidence="7">Lacks conserved residue(s) required for the propagation of feature annotation.</text>
</comment>
<dbReference type="PANTHER" id="PTHR30221:SF1">
    <property type="entry name" value="SMALL-CONDUCTANCE MECHANOSENSITIVE CHANNEL"/>
    <property type="match status" value="1"/>
</dbReference>
<evidence type="ECO:0000256" key="1">
    <source>
        <dbReference type="ARBA" id="ARBA00004651"/>
    </source>
</evidence>
<evidence type="ECO:0000256" key="8">
    <source>
        <dbReference type="SAM" id="MobiDB-lite"/>
    </source>
</evidence>
<keyword evidence="6 7" id="KW-0472">Membrane</keyword>
<dbReference type="PANTHER" id="PTHR30221">
    <property type="entry name" value="SMALL-CONDUCTANCE MECHANOSENSITIVE CHANNEL"/>
    <property type="match status" value="1"/>
</dbReference>
<dbReference type="Pfam" id="PF00924">
    <property type="entry name" value="MS_channel_2nd"/>
    <property type="match status" value="1"/>
</dbReference>
<feature type="compositionally biased region" description="Polar residues" evidence="8">
    <location>
        <begin position="1"/>
        <end position="13"/>
    </location>
</feature>
<feature type="compositionally biased region" description="Basic and acidic residues" evidence="8">
    <location>
        <begin position="303"/>
        <end position="315"/>
    </location>
</feature>
<keyword evidence="3" id="KW-1003">Cell membrane</keyword>
<comment type="caution">
    <text evidence="11">The sequence shown here is derived from an EMBL/GenBank/DDBJ whole genome shotgun (WGS) entry which is preliminary data.</text>
</comment>
<dbReference type="InterPro" id="IPR011066">
    <property type="entry name" value="MscS_channel_C_sf"/>
</dbReference>
<keyword evidence="4 7" id="KW-0812">Transmembrane</keyword>
<keyword evidence="7" id="KW-0406">Ion transport</keyword>
<dbReference type="Gene3D" id="1.10.287.1260">
    <property type="match status" value="1"/>
</dbReference>
<evidence type="ECO:0000259" key="10">
    <source>
        <dbReference type="Pfam" id="PF21082"/>
    </source>
</evidence>
<dbReference type="SUPFAM" id="SSF82689">
    <property type="entry name" value="Mechanosensitive channel protein MscS (YggB), C-terminal domain"/>
    <property type="match status" value="1"/>
</dbReference>
<feature type="region of interest" description="Disordered" evidence="8">
    <location>
        <begin position="295"/>
        <end position="315"/>
    </location>
</feature>
<dbReference type="Proteomes" id="UP001161390">
    <property type="component" value="Unassembled WGS sequence"/>
</dbReference>
<evidence type="ECO:0000256" key="3">
    <source>
        <dbReference type="ARBA" id="ARBA00022475"/>
    </source>
</evidence>
<evidence type="ECO:0000256" key="6">
    <source>
        <dbReference type="ARBA" id="ARBA00023136"/>
    </source>
</evidence>
<keyword evidence="5 7" id="KW-1133">Transmembrane helix</keyword>
<comment type="subcellular location">
    <subcellularLocation>
        <location evidence="7">Cell inner membrane</location>
        <topology evidence="7">Multi-pass membrane protein</topology>
    </subcellularLocation>
    <subcellularLocation>
        <location evidence="1">Cell membrane</location>
        <topology evidence="1">Multi-pass membrane protein</topology>
    </subcellularLocation>
</comment>
<feature type="transmembrane region" description="Helical" evidence="7">
    <location>
        <begin position="81"/>
        <end position="101"/>
    </location>
</feature>
<dbReference type="InterPro" id="IPR023408">
    <property type="entry name" value="MscS_beta-dom_sf"/>
</dbReference>
<evidence type="ECO:0000259" key="9">
    <source>
        <dbReference type="Pfam" id="PF00924"/>
    </source>
</evidence>
<evidence type="ECO:0000313" key="12">
    <source>
        <dbReference type="Proteomes" id="UP001161390"/>
    </source>
</evidence>
<proteinExistence type="inferred from homology"/>
<keyword evidence="7" id="KW-0813">Transport</keyword>
<evidence type="ECO:0000313" key="11">
    <source>
        <dbReference type="EMBL" id="GLQ21160.1"/>
    </source>
</evidence>
<dbReference type="Gene3D" id="3.30.70.100">
    <property type="match status" value="1"/>
</dbReference>
<dbReference type="InterPro" id="IPR049278">
    <property type="entry name" value="MS_channel_C"/>
</dbReference>
<dbReference type="InterPro" id="IPR010920">
    <property type="entry name" value="LSM_dom_sf"/>
</dbReference>
<name>A0ABQ5V279_9PROT</name>
<reference evidence="11" key="2">
    <citation type="submission" date="2023-01" db="EMBL/GenBank/DDBJ databases">
        <title>Draft genome sequence of Algimonas porphyrae strain NBRC 108216.</title>
        <authorList>
            <person name="Sun Q."/>
            <person name="Mori K."/>
        </authorList>
    </citation>
    <scope>NUCLEOTIDE SEQUENCE</scope>
    <source>
        <strain evidence="11">NBRC 108216</strain>
    </source>
</reference>
<feature type="domain" description="Mechanosensitive ion channel MscS C-terminal" evidence="10">
    <location>
        <begin position="203"/>
        <end position="284"/>
    </location>
</feature>
<sequence>MQTPQDDQNSQTDAEGASVDFDPGEAFNRIDSWIDGFVSLLPNIGIAFILLMGFWFLSAFVKSQLIKRFRDHERPSLGMALGRLAKIAVIIAGCAIALAIIAPSIKLSTLIGSLGVGSVAIGFAFKDILQNWLSGLLILIRQPFKIGDQIEAAGFEGTVESIETRATILKTYNGEHAIIPNAELYTNSVLVKTKTSISRGEYMIGVSYDADIDEVLNLIRSELSKIEEVVDDPAPEAHTWELGDSSVNILARWWTRAEKAEQVRIRGLAVRGVKIALDKAGIDIPFPHLVSVRPGGDETAQLDARDTADDVKSPT</sequence>
<comment type="subunit">
    <text evidence="7">Homoheptamer.</text>
</comment>
<gene>
    <name evidence="11" type="ORF">GCM10007854_21150</name>
</gene>
<protein>
    <recommendedName>
        <fullName evidence="7">Small-conductance mechanosensitive channel</fullName>
    </recommendedName>
</protein>
<feature type="transmembrane region" description="Helical" evidence="7">
    <location>
        <begin position="40"/>
        <end position="61"/>
    </location>
</feature>
<dbReference type="InterPro" id="IPR045275">
    <property type="entry name" value="MscS_archaea/bacteria_type"/>
</dbReference>
<dbReference type="InterPro" id="IPR006685">
    <property type="entry name" value="MscS_channel_2nd"/>
</dbReference>
<keyword evidence="7" id="KW-0407">Ion channel</keyword>
<evidence type="ECO:0000256" key="2">
    <source>
        <dbReference type="ARBA" id="ARBA00008017"/>
    </source>
</evidence>
<accession>A0ABQ5V279</accession>
<keyword evidence="12" id="KW-1185">Reference proteome</keyword>
<dbReference type="Pfam" id="PF21082">
    <property type="entry name" value="MS_channel_3rd"/>
    <property type="match status" value="1"/>
</dbReference>
<evidence type="ECO:0000256" key="4">
    <source>
        <dbReference type="ARBA" id="ARBA00022692"/>
    </source>
</evidence>
<comment type="function">
    <text evidence="7">Mechanosensitive channel that participates in the regulation of osmotic pressure changes within the cell, opening in response to stretch forces in the membrane lipid bilayer, without the need for other proteins. Contributes to normal resistance to hypoosmotic shock. Forms an ion channel of 1.0 nanosiemens conductance with a slight preference for anions.</text>
</comment>
<evidence type="ECO:0000256" key="7">
    <source>
        <dbReference type="RuleBase" id="RU369025"/>
    </source>
</evidence>
<keyword evidence="7" id="KW-0997">Cell inner membrane</keyword>
<dbReference type="InterPro" id="IPR011014">
    <property type="entry name" value="MscS_channel_TM-2"/>
</dbReference>